<feature type="coiled-coil region" evidence="1">
    <location>
        <begin position="35"/>
        <end position="62"/>
    </location>
</feature>
<proteinExistence type="predicted"/>
<sequence length="137" mass="15342">MENTNNSNSDSRPKDSDSKAKPEATTAAMRFRSVRQAIVARLHELEAENKRLTREKTSLEHQLLHVLERAMDREEVRMLISTTIDKLDAKITKPDWIGTTGVAPLAEPDYSGLRGSLAESAIPSAFDDAELHPRFMP</sequence>
<name>A0A1S8X3Q4_OPIVI</name>
<evidence type="ECO:0000313" key="4">
    <source>
        <dbReference type="Proteomes" id="UP000243686"/>
    </source>
</evidence>
<evidence type="ECO:0000313" key="3">
    <source>
        <dbReference type="EMBL" id="OON21261.1"/>
    </source>
</evidence>
<reference evidence="3 4" key="1">
    <citation type="submission" date="2015-03" db="EMBL/GenBank/DDBJ databases">
        <title>Draft genome of the nematode, Opisthorchis viverrini.</title>
        <authorList>
            <person name="Mitreva M."/>
        </authorList>
    </citation>
    <scope>NUCLEOTIDE SEQUENCE [LARGE SCALE GENOMIC DNA]</scope>
    <source>
        <strain evidence="3">Khon Kaen</strain>
    </source>
</reference>
<evidence type="ECO:0000256" key="2">
    <source>
        <dbReference type="SAM" id="MobiDB-lite"/>
    </source>
</evidence>
<dbReference type="EMBL" id="KV892206">
    <property type="protein sequence ID" value="OON21261.1"/>
    <property type="molecule type" value="Genomic_DNA"/>
</dbReference>
<feature type="region of interest" description="Disordered" evidence="2">
    <location>
        <begin position="1"/>
        <end position="27"/>
    </location>
</feature>
<dbReference type="Proteomes" id="UP000243686">
    <property type="component" value="Unassembled WGS sequence"/>
</dbReference>
<evidence type="ECO:0000256" key="1">
    <source>
        <dbReference type="SAM" id="Coils"/>
    </source>
</evidence>
<keyword evidence="1" id="KW-0175">Coiled coil</keyword>
<protein>
    <submittedName>
        <fullName evidence="3">Uncharacterized protein</fullName>
    </submittedName>
</protein>
<feature type="compositionally biased region" description="Basic and acidic residues" evidence="2">
    <location>
        <begin position="11"/>
        <end position="22"/>
    </location>
</feature>
<accession>A0A1S8X3Q4</accession>
<feature type="compositionally biased region" description="Polar residues" evidence="2">
    <location>
        <begin position="1"/>
        <end position="10"/>
    </location>
</feature>
<keyword evidence="4" id="KW-1185">Reference proteome</keyword>
<organism evidence="3 4">
    <name type="scientific">Opisthorchis viverrini</name>
    <name type="common">Southeast Asian liver fluke</name>
    <dbReference type="NCBI Taxonomy" id="6198"/>
    <lineage>
        <taxon>Eukaryota</taxon>
        <taxon>Metazoa</taxon>
        <taxon>Spiralia</taxon>
        <taxon>Lophotrochozoa</taxon>
        <taxon>Platyhelminthes</taxon>
        <taxon>Trematoda</taxon>
        <taxon>Digenea</taxon>
        <taxon>Opisthorchiida</taxon>
        <taxon>Opisthorchiata</taxon>
        <taxon>Opisthorchiidae</taxon>
        <taxon>Opisthorchis</taxon>
    </lineage>
</organism>
<gene>
    <name evidence="3" type="ORF">X801_02843</name>
</gene>
<dbReference type="AlphaFoldDB" id="A0A1S8X3Q4"/>